<evidence type="ECO:0000313" key="1">
    <source>
        <dbReference type="EMBL" id="VDI11879.1"/>
    </source>
</evidence>
<dbReference type="Proteomes" id="UP000596742">
    <property type="component" value="Unassembled WGS sequence"/>
</dbReference>
<protein>
    <recommendedName>
        <fullName evidence="3">NTR domain-containing protein</fullName>
    </recommendedName>
</protein>
<dbReference type="OrthoDB" id="6086882at2759"/>
<dbReference type="Gene3D" id="2.40.50.120">
    <property type="match status" value="1"/>
</dbReference>
<dbReference type="AlphaFoldDB" id="A0A8B6CXE6"/>
<name>A0A8B6CXE6_MYTGA</name>
<reference evidence="1" key="1">
    <citation type="submission" date="2018-11" db="EMBL/GenBank/DDBJ databases">
        <authorList>
            <person name="Alioto T."/>
            <person name="Alioto T."/>
        </authorList>
    </citation>
    <scope>NUCLEOTIDE SEQUENCE</scope>
</reference>
<proteinExistence type="predicted"/>
<dbReference type="SUPFAM" id="SSF50242">
    <property type="entry name" value="TIMP-like"/>
    <property type="match status" value="1"/>
</dbReference>
<dbReference type="InterPro" id="IPR008993">
    <property type="entry name" value="TIMP-like_OB-fold"/>
</dbReference>
<feature type="non-terminal residue" evidence="1">
    <location>
        <position position="1"/>
    </location>
</feature>
<evidence type="ECO:0000313" key="2">
    <source>
        <dbReference type="Proteomes" id="UP000596742"/>
    </source>
</evidence>
<gene>
    <name evidence="1" type="ORF">MGAL_10B049389</name>
</gene>
<comment type="caution">
    <text evidence="1">The sequence shown here is derived from an EMBL/GenBank/DDBJ whole genome shotgun (WGS) entry which is preliminary data.</text>
</comment>
<accession>A0A8B6CXE6</accession>
<keyword evidence="2" id="KW-1185">Reference proteome</keyword>
<sequence length="230" mass="25132">MVNSVNKIDGPPDDAGTDNLAVYKYDILVMKKLKGPFQMRSDKEVIVETTGNRDLCSLNLTVGEEYVLSGLKTVAGGFRSLSSDIVYNMKYLATRPLIRNYLLGRGRETYKRNCNRGCTDISSGSSYCKTPDMNGQAAIAALHCFSTNAICKRRNRQLIRGTVKSVVKIDGPPKDAGADNLAVYKYRILSNRKLKGPAQMKTGNEVIVETSGNGALCSLSLTVGEEYVLS</sequence>
<dbReference type="EMBL" id="UYJE01002564">
    <property type="protein sequence ID" value="VDI11879.1"/>
    <property type="molecule type" value="Genomic_DNA"/>
</dbReference>
<evidence type="ECO:0008006" key="3">
    <source>
        <dbReference type="Google" id="ProtNLM"/>
    </source>
</evidence>
<organism evidence="1 2">
    <name type="scientific">Mytilus galloprovincialis</name>
    <name type="common">Mediterranean mussel</name>
    <dbReference type="NCBI Taxonomy" id="29158"/>
    <lineage>
        <taxon>Eukaryota</taxon>
        <taxon>Metazoa</taxon>
        <taxon>Spiralia</taxon>
        <taxon>Lophotrochozoa</taxon>
        <taxon>Mollusca</taxon>
        <taxon>Bivalvia</taxon>
        <taxon>Autobranchia</taxon>
        <taxon>Pteriomorphia</taxon>
        <taxon>Mytilida</taxon>
        <taxon>Mytiloidea</taxon>
        <taxon>Mytilidae</taxon>
        <taxon>Mytilinae</taxon>
        <taxon>Mytilus</taxon>
    </lineage>
</organism>